<reference evidence="1" key="1">
    <citation type="submission" date="2020-08" db="EMBL/GenBank/DDBJ databases">
        <title>Multicomponent nature underlies the extraordinary mechanical properties of spider dragline silk.</title>
        <authorList>
            <person name="Kono N."/>
            <person name="Nakamura H."/>
            <person name="Mori M."/>
            <person name="Yoshida Y."/>
            <person name="Ohtoshi R."/>
            <person name="Malay A.D."/>
            <person name="Moran D.A.P."/>
            <person name="Tomita M."/>
            <person name="Numata K."/>
            <person name="Arakawa K."/>
        </authorList>
    </citation>
    <scope>NUCLEOTIDE SEQUENCE</scope>
</reference>
<evidence type="ECO:0000313" key="1">
    <source>
        <dbReference type="EMBL" id="GFU52790.1"/>
    </source>
</evidence>
<comment type="caution">
    <text evidence="1">The sequence shown here is derived from an EMBL/GenBank/DDBJ whole genome shotgun (WGS) entry which is preliminary data.</text>
</comment>
<gene>
    <name evidence="1" type="ORF">NPIL_188061</name>
</gene>
<organism evidence="1 2">
    <name type="scientific">Nephila pilipes</name>
    <name type="common">Giant wood spider</name>
    <name type="synonym">Nephila maculata</name>
    <dbReference type="NCBI Taxonomy" id="299642"/>
    <lineage>
        <taxon>Eukaryota</taxon>
        <taxon>Metazoa</taxon>
        <taxon>Ecdysozoa</taxon>
        <taxon>Arthropoda</taxon>
        <taxon>Chelicerata</taxon>
        <taxon>Arachnida</taxon>
        <taxon>Araneae</taxon>
        <taxon>Araneomorphae</taxon>
        <taxon>Entelegynae</taxon>
        <taxon>Araneoidea</taxon>
        <taxon>Nephilidae</taxon>
        <taxon>Nephila</taxon>
    </lineage>
</organism>
<dbReference type="Proteomes" id="UP000887013">
    <property type="component" value="Unassembled WGS sequence"/>
</dbReference>
<protein>
    <submittedName>
        <fullName evidence="1">Uncharacterized protein</fullName>
    </submittedName>
</protein>
<dbReference type="EMBL" id="BMAW01038627">
    <property type="protein sequence ID" value="GFU52790.1"/>
    <property type="molecule type" value="Genomic_DNA"/>
</dbReference>
<evidence type="ECO:0000313" key="2">
    <source>
        <dbReference type="Proteomes" id="UP000887013"/>
    </source>
</evidence>
<accession>A0A8X6QXB8</accession>
<name>A0A8X6QXB8_NEPPI</name>
<dbReference type="AlphaFoldDB" id="A0A8X6QXB8"/>
<proteinExistence type="predicted"/>
<keyword evidence="2" id="KW-1185">Reference proteome</keyword>
<sequence>MNGRPISRFIAAKDSVAVLLHKDLKSSHMRLLIGEIVYGVLGVQRFGQIIRMKRQYQSIGQDLAQLKVLGSFQRRKFHNCQHCQKTFQSKEKFQSLNDSSEVKEICKIW</sequence>